<dbReference type="PANTHER" id="PTHR22835">
    <property type="entry name" value="ZINC FINGER FYVE DOMAIN CONTAINING PROTEIN"/>
    <property type="match status" value="1"/>
</dbReference>
<dbReference type="Gene3D" id="3.40.50.1110">
    <property type="entry name" value="SGNH hydrolase"/>
    <property type="match status" value="1"/>
</dbReference>
<dbReference type="InterPro" id="IPR001087">
    <property type="entry name" value="GDSL"/>
</dbReference>
<gene>
    <name evidence="2" type="ORF">R1sor_002845</name>
</gene>
<comment type="similarity">
    <text evidence="1">Belongs to the 'GDSL' lipolytic enzyme family.</text>
</comment>
<accession>A0ABD3H0A8</accession>
<dbReference type="InterPro" id="IPR036514">
    <property type="entry name" value="SGNH_hydro_sf"/>
</dbReference>
<organism evidence="2 3">
    <name type="scientific">Riccia sorocarpa</name>
    <dbReference type="NCBI Taxonomy" id="122646"/>
    <lineage>
        <taxon>Eukaryota</taxon>
        <taxon>Viridiplantae</taxon>
        <taxon>Streptophyta</taxon>
        <taxon>Embryophyta</taxon>
        <taxon>Marchantiophyta</taxon>
        <taxon>Marchantiopsida</taxon>
        <taxon>Marchantiidae</taxon>
        <taxon>Marchantiales</taxon>
        <taxon>Ricciaceae</taxon>
        <taxon>Riccia</taxon>
    </lineage>
</organism>
<evidence type="ECO:0000313" key="2">
    <source>
        <dbReference type="EMBL" id="KAL3684823.1"/>
    </source>
</evidence>
<keyword evidence="3" id="KW-1185">Reference proteome</keyword>
<evidence type="ECO:0000256" key="1">
    <source>
        <dbReference type="ARBA" id="ARBA00008668"/>
    </source>
</evidence>
<dbReference type="Pfam" id="PF00657">
    <property type="entry name" value="Lipase_GDSL"/>
    <property type="match status" value="1"/>
</dbReference>
<dbReference type="Proteomes" id="UP001633002">
    <property type="component" value="Unassembled WGS sequence"/>
</dbReference>
<dbReference type="AlphaFoldDB" id="A0ABD3H0A8"/>
<protein>
    <submittedName>
        <fullName evidence="2">Uncharacterized protein</fullName>
    </submittedName>
</protein>
<dbReference type="EMBL" id="JBJQOH010000006">
    <property type="protein sequence ID" value="KAL3684823.1"/>
    <property type="molecule type" value="Genomic_DNA"/>
</dbReference>
<dbReference type="PANTHER" id="PTHR22835:SF648">
    <property type="entry name" value="GDSL-LIKE LIPASE"/>
    <property type="match status" value="1"/>
</dbReference>
<comment type="caution">
    <text evidence="2">The sequence shown here is derived from an EMBL/GenBank/DDBJ whole genome shotgun (WGS) entry which is preliminary data.</text>
</comment>
<reference evidence="2 3" key="1">
    <citation type="submission" date="2024-09" db="EMBL/GenBank/DDBJ databases">
        <title>Chromosome-scale assembly of Riccia sorocarpa.</title>
        <authorList>
            <person name="Paukszto L."/>
        </authorList>
    </citation>
    <scope>NUCLEOTIDE SEQUENCE [LARGE SCALE GENOMIC DNA]</scope>
    <source>
        <strain evidence="2">LP-2024</strain>
        <tissue evidence="2">Aerial parts of the thallus</tissue>
    </source>
</reference>
<sequence>MSSVKEYFAAKPRFLCMKLMIVCYFLAKLSDFILQVSGTTSETCFSGLFIFGDSFVDTGNAAGAFPGRSKDLSGYYAVNGEVSFSDGKLMGDFAALAVGLSPPSSYLNRDKSSQMGINFAVAGSTVLDDYPAESLSDSNFLLTRTPFNLETQIQWWIDLKSQATDGRAPSVDESLHLVLTGATDYLLQYSSNFSHHQVLASVPFIVNRIAKNLEELHVSGAQTVLVISLPPLGCTAAFLSMFPGETEDYDAYGCLKNVNTAILRHNQQLFRAVSRLQRTYKSMASFVFADFYGSTYDIVKDPQQFGFDQETLLRACCGMGEMYNFSRISTCGGIWVGDDGVSQQVLGCGYPSTRLTWDGFHVSESATRIAVTNFFKGKHVYPARSLLPNDCKADFTSFQADASSHAAP</sequence>
<name>A0ABD3H0A8_9MARC</name>
<evidence type="ECO:0000313" key="3">
    <source>
        <dbReference type="Proteomes" id="UP001633002"/>
    </source>
</evidence>
<proteinExistence type="inferred from homology"/>